<accession>A0AAV9W4C6</accession>
<evidence type="ECO:0000313" key="1">
    <source>
        <dbReference type="EMBL" id="KAK6501832.1"/>
    </source>
</evidence>
<dbReference type="AlphaFoldDB" id="A0AAV9W4C6"/>
<sequence length="109" mass="12219">MGSSWRPSDGPLTPASHAEFSPYARYDIPVFRCFNISPIKMSHPSRERSGDPSSLPSPLCTTSRVADYYRPGDSLFRSTPPTSPCYPNPLELTTWAGEERRVQSRAVWV</sequence>
<organism evidence="1 2">
    <name type="scientific">Arthrobotrys musiformis</name>
    <dbReference type="NCBI Taxonomy" id="47236"/>
    <lineage>
        <taxon>Eukaryota</taxon>
        <taxon>Fungi</taxon>
        <taxon>Dikarya</taxon>
        <taxon>Ascomycota</taxon>
        <taxon>Pezizomycotina</taxon>
        <taxon>Orbiliomycetes</taxon>
        <taxon>Orbiliales</taxon>
        <taxon>Orbiliaceae</taxon>
        <taxon>Arthrobotrys</taxon>
    </lineage>
</organism>
<comment type="caution">
    <text evidence="1">The sequence shown here is derived from an EMBL/GenBank/DDBJ whole genome shotgun (WGS) entry which is preliminary data.</text>
</comment>
<evidence type="ECO:0000313" key="2">
    <source>
        <dbReference type="Proteomes" id="UP001370758"/>
    </source>
</evidence>
<dbReference type="Proteomes" id="UP001370758">
    <property type="component" value="Unassembled WGS sequence"/>
</dbReference>
<gene>
    <name evidence="1" type="ORF">TWF481_009654</name>
</gene>
<protein>
    <submittedName>
        <fullName evidence="1">Uncharacterized protein</fullName>
    </submittedName>
</protein>
<dbReference type="EMBL" id="JAVHJL010000006">
    <property type="protein sequence ID" value="KAK6501832.1"/>
    <property type="molecule type" value="Genomic_DNA"/>
</dbReference>
<keyword evidence="2" id="KW-1185">Reference proteome</keyword>
<name>A0AAV9W4C6_9PEZI</name>
<proteinExistence type="predicted"/>
<reference evidence="1 2" key="1">
    <citation type="submission" date="2023-08" db="EMBL/GenBank/DDBJ databases">
        <authorList>
            <person name="Palmer J.M."/>
        </authorList>
    </citation>
    <scope>NUCLEOTIDE SEQUENCE [LARGE SCALE GENOMIC DNA]</scope>
    <source>
        <strain evidence="1 2">TWF481</strain>
    </source>
</reference>